<dbReference type="WBParaSite" id="SVE_2010200.1">
    <property type="protein sequence ID" value="SVE_2010200.1"/>
    <property type="gene ID" value="SVE_2010200"/>
</dbReference>
<organism evidence="1 2">
    <name type="scientific">Strongyloides venezuelensis</name>
    <name type="common">Threadworm</name>
    <dbReference type="NCBI Taxonomy" id="75913"/>
    <lineage>
        <taxon>Eukaryota</taxon>
        <taxon>Metazoa</taxon>
        <taxon>Ecdysozoa</taxon>
        <taxon>Nematoda</taxon>
        <taxon>Chromadorea</taxon>
        <taxon>Rhabditida</taxon>
        <taxon>Tylenchina</taxon>
        <taxon>Panagrolaimomorpha</taxon>
        <taxon>Strongyloidoidea</taxon>
        <taxon>Strongyloididae</taxon>
        <taxon>Strongyloides</taxon>
    </lineage>
</organism>
<reference evidence="1" key="1">
    <citation type="submission" date="2014-07" db="EMBL/GenBank/DDBJ databases">
        <authorList>
            <person name="Martin A.A"/>
            <person name="De Silva N."/>
        </authorList>
    </citation>
    <scope>NUCLEOTIDE SEQUENCE</scope>
</reference>
<dbReference type="Proteomes" id="UP000035680">
    <property type="component" value="Unassembled WGS sequence"/>
</dbReference>
<name>A0A0K0G5S9_STRVS</name>
<evidence type="ECO:0000313" key="1">
    <source>
        <dbReference type="Proteomes" id="UP000035680"/>
    </source>
</evidence>
<keyword evidence="1" id="KW-1185">Reference proteome</keyword>
<proteinExistence type="predicted"/>
<reference evidence="2" key="2">
    <citation type="submission" date="2015-08" db="UniProtKB">
        <authorList>
            <consortium name="WormBaseParasite"/>
        </authorList>
    </citation>
    <scope>IDENTIFICATION</scope>
</reference>
<evidence type="ECO:0000313" key="2">
    <source>
        <dbReference type="WBParaSite" id="SVE_2010200.1"/>
    </source>
</evidence>
<accession>A0A0K0G5S9</accession>
<protein>
    <submittedName>
        <fullName evidence="2">Transposase</fullName>
    </submittedName>
</protein>
<dbReference type="AlphaFoldDB" id="A0A0K0G5S9"/>
<sequence>MKDLMNNPRSTAPTVDISKTKQQKQLFYNPALTDEEKTTLMLNQANELKKMLDFFGIEDGYVVPYS</sequence>